<name>A0AAU9LBY4_9STRA</name>
<evidence type="ECO:0000313" key="1">
    <source>
        <dbReference type="EMBL" id="CAH0481216.1"/>
    </source>
</evidence>
<accession>A0AAU9LBY4</accession>
<proteinExistence type="predicted"/>
<protein>
    <submittedName>
        <fullName evidence="1">Uncharacterized protein</fullName>
    </submittedName>
</protein>
<comment type="caution">
    <text evidence="1">The sequence shown here is derived from an EMBL/GenBank/DDBJ whole genome shotgun (WGS) entry which is preliminary data.</text>
</comment>
<gene>
    <name evidence="1" type="ORF">PBS003_LOCUS7823</name>
</gene>
<reference evidence="1" key="1">
    <citation type="submission" date="2021-11" db="EMBL/GenBank/DDBJ databases">
        <authorList>
            <person name="Islam A."/>
            <person name="Islam S."/>
            <person name="Flora M.S."/>
            <person name="Rahman M."/>
            <person name="Ziaur R.M."/>
            <person name="Epstein J.H."/>
            <person name="Hassan M."/>
            <person name="Klassen M."/>
            <person name="Woodard K."/>
            <person name="Webb A."/>
            <person name="Webby R.J."/>
            <person name="El Zowalaty M.E."/>
        </authorList>
    </citation>
    <scope>NUCLEOTIDE SEQUENCE</scope>
    <source>
        <strain evidence="1">Pbs3</strain>
    </source>
</reference>
<evidence type="ECO:0000313" key="2">
    <source>
        <dbReference type="Proteomes" id="UP001160483"/>
    </source>
</evidence>
<organism evidence="1 2">
    <name type="scientific">Peronospora belbahrii</name>
    <dbReference type="NCBI Taxonomy" id="622444"/>
    <lineage>
        <taxon>Eukaryota</taxon>
        <taxon>Sar</taxon>
        <taxon>Stramenopiles</taxon>
        <taxon>Oomycota</taxon>
        <taxon>Peronosporomycetes</taxon>
        <taxon>Peronosporales</taxon>
        <taxon>Peronosporaceae</taxon>
        <taxon>Peronospora</taxon>
    </lineage>
</organism>
<dbReference type="EMBL" id="CAKKTJ010000327">
    <property type="protein sequence ID" value="CAH0481216.1"/>
    <property type="molecule type" value="Genomic_DNA"/>
</dbReference>
<dbReference type="AlphaFoldDB" id="A0AAU9LBY4"/>
<dbReference type="Proteomes" id="UP001160483">
    <property type="component" value="Unassembled WGS sequence"/>
</dbReference>
<sequence>MPPELKEYILTEWPMLAAMQLPMLVQEVSRHERVPRRSVPIIAGPEAMEKELAVSKMNEEPAGGGCVDRTAGCVCEGGNSRR</sequence>